<keyword evidence="3" id="KW-1185">Reference proteome</keyword>
<feature type="domain" description="Glycosyl transferase family 1" evidence="1">
    <location>
        <begin position="11"/>
        <end position="178"/>
    </location>
</feature>
<dbReference type="EMBL" id="NDXW01000001">
    <property type="protein sequence ID" value="RDH44289.1"/>
    <property type="molecule type" value="Genomic_DNA"/>
</dbReference>
<keyword evidence="2" id="KW-0808">Transferase</keyword>
<comment type="caution">
    <text evidence="2">The sequence shown here is derived from an EMBL/GenBank/DDBJ whole genome shotgun (WGS) entry which is preliminary data.</text>
</comment>
<organism evidence="2 3">
    <name type="scientific">Zooshikella ganghwensis</name>
    <dbReference type="NCBI Taxonomy" id="202772"/>
    <lineage>
        <taxon>Bacteria</taxon>
        <taxon>Pseudomonadati</taxon>
        <taxon>Pseudomonadota</taxon>
        <taxon>Gammaproteobacteria</taxon>
        <taxon>Oceanospirillales</taxon>
        <taxon>Zooshikellaceae</taxon>
        <taxon>Zooshikella</taxon>
    </lineage>
</organism>
<dbReference type="PANTHER" id="PTHR12526:SF634">
    <property type="entry name" value="BLL3361 PROTEIN"/>
    <property type="match status" value="1"/>
</dbReference>
<proteinExistence type="predicted"/>
<evidence type="ECO:0000313" key="2">
    <source>
        <dbReference type="EMBL" id="RDH44289.1"/>
    </source>
</evidence>
<dbReference type="GO" id="GO:1901135">
    <property type="term" value="P:carbohydrate derivative metabolic process"/>
    <property type="evidence" value="ECO:0007669"/>
    <property type="project" value="UniProtKB-ARBA"/>
</dbReference>
<reference evidence="2 3" key="1">
    <citation type="submission" date="2017-04" db="EMBL/GenBank/DDBJ databases">
        <title>Draft genome sequence of Zooshikella ganghwensis VG4 isolated from Red Sea sediments.</title>
        <authorList>
            <person name="Rehman Z."/>
            <person name="Alam I."/>
            <person name="Kamau A."/>
            <person name="Bajic V."/>
            <person name="Leiknes T."/>
        </authorList>
    </citation>
    <scope>NUCLEOTIDE SEQUENCE [LARGE SCALE GENOMIC DNA]</scope>
    <source>
        <strain evidence="2 3">VG4</strain>
    </source>
</reference>
<dbReference type="SUPFAM" id="SSF53756">
    <property type="entry name" value="UDP-Glycosyltransferase/glycogen phosphorylase"/>
    <property type="match status" value="1"/>
</dbReference>
<dbReference type="GO" id="GO:0016757">
    <property type="term" value="F:glycosyltransferase activity"/>
    <property type="evidence" value="ECO:0007669"/>
    <property type="project" value="InterPro"/>
</dbReference>
<dbReference type="PANTHER" id="PTHR12526">
    <property type="entry name" value="GLYCOSYLTRANSFERASE"/>
    <property type="match status" value="1"/>
</dbReference>
<dbReference type="CDD" id="cd03801">
    <property type="entry name" value="GT4_PimA-like"/>
    <property type="match status" value="1"/>
</dbReference>
<protein>
    <submittedName>
        <fullName evidence="2">Glycosyltransferase</fullName>
    </submittedName>
</protein>
<evidence type="ECO:0000259" key="1">
    <source>
        <dbReference type="Pfam" id="PF00534"/>
    </source>
</evidence>
<dbReference type="RefSeq" id="WP_094787475.1">
    <property type="nucleotide sequence ID" value="NZ_NDXW01000001.1"/>
</dbReference>
<dbReference type="Pfam" id="PF00534">
    <property type="entry name" value="Glycos_transf_1"/>
    <property type="match status" value="1"/>
</dbReference>
<dbReference type="InterPro" id="IPR001296">
    <property type="entry name" value="Glyco_trans_1"/>
</dbReference>
<gene>
    <name evidence="2" type="ORF">B9G39_12995</name>
</gene>
<dbReference type="Gene3D" id="3.40.50.2000">
    <property type="entry name" value="Glycogen Phosphorylase B"/>
    <property type="match status" value="1"/>
</dbReference>
<dbReference type="Proteomes" id="UP000257039">
    <property type="component" value="Unassembled WGS sequence"/>
</dbReference>
<name>A0A4P9VNQ6_9GAMM</name>
<dbReference type="AlphaFoldDB" id="A0A4P9VNQ6"/>
<sequence length="204" mass="23056">MARPSLRQQLAQRYRIPEQQPWLLSVAMVRPGDKLASYRYLLHCLQTLTDLPWQWIVIGEGQALAQLQKETSDLSHRVHWLGKLTTEQITPWLRACDLMAWPAINEALGMAILEAQMHGLPVITGATPGVCSLFADSPNKRGGFIIPQQQPDTFKQGLFKLLTQPSLRQQLSHHAQQWSHQHHSLLAAANQLNQWLTPLIGKAD</sequence>
<accession>A0A4P9VNQ6</accession>
<evidence type="ECO:0000313" key="3">
    <source>
        <dbReference type="Proteomes" id="UP000257039"/>
    </source>
</evidence>